<name>A0A5C6Z2Y3_9FLAO</name>
<proteinExistence type="predicted"/>
<feature type="signal peptide" evidence="2">
    <location>
        <begin position="1"/>
        <end position="24"/>
    </location>
</feature>
<feature type="region of interest" description="Disordered" evidence="1">
    <location>
        <begin position="72"/>
        <end position="94"/>
    </location>
</feature>
<feature type="chain" id="PRO_5023141542" evidence="2">
    <location>
        <begin position="25"/>
        <end position="94"/>
    </location>
</feature>
<reference evidence="3 4" key="1">
    <citation type="submission" date="2019-08" db="EMBL/GenBank/DDBJ databases">
        <title>Genome of Aequorivita antarctica SW49 (type strain).</title>
        <authorList>
            <person name="Bowman J.P."/>
        </authorList>
    </citation>
    <scope>NUCLEOTIDE SEQUENCE [LARGE SCALE GENOMIC DNA]</scope>
    <source>
        <strain evidence="3 4">SW49</strain>
    </source>
</reference>
<organism evidence="3 4">
    <name type="scientific">Aequorivita antarctica</name>
    <dbReference type="NCBI Taxonomy" id="153266"/>
    <lineage>
        <taxon>Bacteria</taxon>
        <taxon>Pseudomonadati</taxon>
        <taxon>Bacteroidota</taxon>
        <taxon>Flavobacteriia</taxon>
        <taxon>Flavobacteriales</taxon>
        <taxon>Flavobacteriaceae</taxon>
        <taxon>Aequorivita</taxon>
    </lineage>
</organism>
<evidence type="ECO:0000256" key="2">
    <source>
        <dbReference type="SAM" id="SignalP"/>
    </source>
</evidence>
<dbReference type="Proteomes" id="UP000321497">
    <property type="component" value="Unassembled WGS sequence"/>
</dbReference>
<dbReference type="RefSeq" id="WP_111843455.1">
    <property type="nucleotide sequence ID" value="NZ_UEGI01000002.1"/>
</dbReference>
<comment type="caution">
    <text evidence="3">The sequence shown here is derived from an EMBL/GenBank/DDBJ whole genome shotgun (WGS) entry which is preliminary data.</text>
</comment>
<keyword evidence="2" id="KW-0732">Signal</keyword>
<accession>A0A5C6Z2Y3</accession>
<gene>
    <name evidence="3" type="ORF">ESU54_05465</name>
</gene>
<evidence type="ECO:0000313" key="3">
    <source>
        <dbReference type="EMBL" id="TXD73919.1"/>
    </source>
</evidence>
<sequence>MNKKALLALSSILGSSAIASNAVANINSDTNNDDDNSHSIDVRNLNKNRAKEFTLKVNFNNIDESIACFHTSHSSHSSHSSHASHASHSSSSFV</sequence>
<dbReference type="AlphaFoldDB" id="A0A5C6Z2Y3"/>
<evidence type="ECO:0000256" key="1">
    <source>
        <dbReference type="SAM" id="MobiDB-lite"/>
    </source>
</evidence>
<protein>
    <submittedName>
        <fullName evidence="3">Uncharacterized protein</fullName>
    </submittedName>
</protein>
<keyword evidence="4" id="KW-1185">Reference proteome</keyword>
<dbReference type="EMBL" id="VORT01000003">
    <property type="protein sequence ID" value="TXD73919.1"/>
    <property type="molecule type" value="Genomic_DNA"/>
</dbReference>
<evidence type="ECO:0000313" key="4">
    <source>
        <dbReference type="Proteomes" id="UP000321497"/>
    </source>
</evidence>